<comment type="subcellular location">
    <subcellularLocation>
        <location evidence="1 11">Endoplasmic reticulum membrane</location>
        <topology evidence="1 11">Multi-pass membrane protein</topology>
    </subcellularLocation>
</comment>
<dbReference type="EC" id="2.4.1.-" evidence="11"/>
<evidence type="ECO:0000256" key="8">
    <source>
        <dbReference type="ARBA" id="ARBA00022824"/>
    </source>
</evidence>
<keyword evidence="4 11" id="KW-0337">GPI-anchor biosynthesis</keyword>
<feature type="transmembrane region" description="Helical" evidence="11">
    <location>
        <begin position="84"/>
        <end position="102"/>
    </location>
</feature>
<keyword evidence="10 11" id="KW-0472">Membrane</keyword>
<evidence type="ECO:0000256" key="5">
    <source>
        <dbReference type="ARBA" id="ARBA00022676"/>
    </source>
</evidence>
<evidence type="ECO:0000256" key="9">
    <source>
        <dbReference type="ARBA" id="ARBA00022989"/>
    </source>
</evidence>
<dbReference type="PANTHER" id="PTHR12468:SF2">
    <property type="entry name" value="GPI MANNOSYLTRANSFERASE 2"/>
    <property type="match status" value="1"/>
</dbReference>
<dbReference type="GO" id="GO:0031501">
    <property type="term" value="C:mannosyltransferase complex"/>
    <property type="evidence" value="ECO:0007669"/>
    <property type="project" value="TreeGrafter"/>
</dbReference>
<evidence type="ECO:0000256" key="1">
    <source>
        <dbReference type="ARBA" id="ARBA00004477"/>
    </source>
</evidence>
<evidence type="ECO:0000256" key="10">
    <source>
        <dbReference type="ARBA" id="ARBA00023136"/>
    </source>
</evidence>
<accession>A0A026W3V8</accession>
<reference evidence="12 13" key="1">
    <citation type="journal article" date="2014" name="Curr. Biol.">
        <title>The genome of the clonal raider ant Cerapachys biroi.</title>
        <authorList>
            <person name="Oxley P.R."/>
            <person name="Ji L."/>
            <person name="Fetter-Pruneda I."/>
            <person name="McKenzie S.K."/>
            <person name="Li C."/>
            <person name="Hu H."/>
            <person name="Zhang G."/>
            <person name="Kronauer D.J."/>
        </authorList>
    </citation>
    <scope>NUCLEOTIDE SEQUENCE [LARGE SCALE GENOMIC DNA]</scope>
</reference>
<comment type="similarity">
    <text evidence="3 11">Belongs to the PIGV family.</text>
</comment>
<feature type="transmembrane region" description="Helical" evidence="11">
    <location>
        <begin position="341"/>
        <end position="358"/>
    </location>
</feature>
<dbReference type="GO" id="GO:0000009">
    <property type="term" value="F:alpha-1,6-mannosyltransferase activity"/>
    <property type="evidence" value="ECO:0007669"/>
    <property type="project" value="InterPro"/>
</dbReference>
<gene>
    <name evidence="12" type="ORF">X777_10825</name>
</gene>
<organism evidence="12 13">
    <name type="scientific">Ooceraea biroi</name>
    <name type="common">Clonal raider ant</name>
    <name type="synonym">Cerapachys biroi</name>
    <dbReference type="NCBI Taxonomy" id="2015173"/>
    <lineage>
        <taxon>Eukaryota</taxon>
        <taxon>Metazoa</taxon>
        <taxon>Ecdysozoa</taxon>
        <taxon>Arthropoda</taxon>
        <taxon>Hexapoda</taxon>
        <taxon>Insecta</taxon>
        <taxon>Pterygota</taxon>
        <taxon>Neoptera</taxon>
        <taxon>Endopterygota</taxon>
        <taxon>Hymenoptera</taxon>
        <taxon>Apocrita</taxon>
        <taxon>Aculeata</taxon>
        <taxon>Formicoidea</taxon>
        <taxon>Formicidae</taxon>
        <taxon>Dorylinae</taxon>
        <taxon>Ooceraea</taxon>
    </lineage>
</organism>
<keyword evidence="6 11" id="KW-0808">Transferase</keyword>
<dbReference type="EMBL" id="KK107447">
    <property type="protein sequence ID" value="EZA50775.1"/>
    <property type="molecule type" value="Genomic_DNA"/>
</dbReference>
<proteinExistence type="inferred from homology"/>
<dbReference type="OrthoDB" id="10252502at2759"/>
<feature type="transmembrane region" description="Helical" evidence="11">
    <location>
        <begin position="156"/>
        <end position="181"/>
    </location>
</feature>
<feature type="transmembrane region" description="Helical" evidence="11">
    <location>
        <begin position="475"/>
        <end position="494"/>
    </location>
</feature>
<feature type="transmembrane region" description="Helical" evidence="11">
    <location>
        <begin position="256"/>
        <end position="276"/>
    </location>
</feature>
<dbReference type="OMA" id="GALFIWC"/>
<comment type="function">
    <text evidence="11">Mannosyltransferase involved in glycosylphosphatidylinositol-anchor biosynthesis.</text>
</comment>
<dbReference type="GO" id="GO:0004376">
    <property type="term" value="F:GPI mannosyltransferase activity"/>
    <property type="evidence" value="ECO:0007669"/>
    <property type="project" value="InterPro"/>
</dbReference>
<evidence type="ECO:0000256" key="7">
    <source>
        <dbReference type="ARBA" id="ARBA00022692"/>
    </source>
</evidence>
<keyword evidence="8 11" id="KW-0256">Endoplasmic reticulum</keyword>
<feature type="transmembrane region" description="Helical" evidence="11">
    <location>
        <begin position="7"/>
        <end position="26"/>
    </location>
</feature>
<dbReference type="Pfam" id="PF04188">
    <property type="entry name" value="Mannosyl_trans2"/>
    <property type="match status" value="1"/>
</dbReference>
<keyword evidence="9 11" id="KW-1133">Transmembrane helix</keyword>
<keyword evidence="5 11" id="KW-0328">Glycosyltransferase</keyword>
<dbReference type="PANTHER" id="PTHR12468">
    <property type="entry name" value="GPI MANNOSYLTRANSFERASE 2"/>
    <property type="match status" value="1"/>
</dbReference>
<feature type="transmembrane region" description="Helical" evidence="11">
    <location>
        <begin position="114"/>
        <end position="136"/>
    </location>
</feature>
<evidence type="ECO:0000256" key="4">
    <source>
        <dbReference type="ARBA" id="ARBA00022502"/>
    </source>
</evidence>
<comment type="pathway">
    <text evidence="2 11">Glycolipid biosynthesis; glycosylphosphatidylinositol-anchor biosynthesis.</text>
</comment>
<keyword evidence="13" id="KW-1185">Reference proteome</keyword>
<evidence type="ECO:0000256" key="2">
    <source>
        <dbReference type="ARBA" id="ARBA00004687"/>
    </source>
</evidence>
<dbReference type="AlphaFoldDB" id="A0A026W3V8"/>
<name>A0A026W3V8_OOCBI</name>
<evidence type="ECO:0000313" key="13">
    <source>
        <dbReference type="Proteomes" id="UP000053097"/>
    </source>
</evidence>
<keyword evidence="7 11" id="KW-0812">Transmembrane</keyword>
<sequence length="497" mass="57724">MYTPSTKIFWFAIVSRLAILMLQVIFNALTPDHHADAFRRVLDPMEKVSLWDRIILFSFNGFTRWDGEYFLHVARYGYTYENTLAFYPLYPATIHILAGILSRVLPALNVQSTMIVAAVLINFVCFVKSAVTFYHLTEYVFRDVTTAYKAALLYCINPASIFFSAVYAESMFAYLTFYTVLASMKRTSILHFSFPLALSTLARSNGLVNIGFPVYFGLKHLCDLASAKGEKCRRKPSVQLVLHILKLITLRNCFDVLSAIIISIFPFLLLQVYIYVKFCASTLDKSLLPSHVLQYAMENNLILPGAKDSEWCNASMPLAYSYVQKTYWNVGFLRYYQLKQIPNFILAFPILYIMLRYVKEFVSEYRSELFLLGFFDSEARSESSTKMKKYPLNMFVFVIHGLFLTIFCLLFVHIQVSTRLLTSASPLIYWYCASAMSHECIDHSNRQYEIRENMYSKWKVFFLSQERYTLQDKLVLFYFVGYAIVGCFMFSNFLPWT</sequence>
<protein>
    <recommendedName>
        <fullName evidence="11">GPI mannosyltransferase 2</fullName>
        <ecNumber evidence="11">2.4.1.-</ecNumber>
    </recommendedName>
</protein>
<evidence type="ECO:0000313" key="12">
    <source>
        <dbReference type="EMBL" id="EZA50775.1"/>
    </source>
</evidence>
<dbReference type="UniPathway" id="UPA00196"/>
<dbReference type="GO" id="GO:0005789">
    <property type="term" value="C:endoplasmic reticulum membrane"/>
    <property type="evidence" value="ECO:0007669"/>
    <property type="project" value="UniProtKB-SubCell"/>
</dbReference>
<dbReference type="InterPro" id="IPR007315">
    <property type="entry name" value="PIG-V/Gpi18"/>
</dbReference>
<evidence type="ECO:0000256" key="3">
    <source>
        <dbReference type="ARBA" id="ARBA00008698"/>
    </source>
</evidence>
<evidence type="ECO:0000256" key="11">
    <source>
        <dbReference type="RuleBase" id="RU363112"/>
    </source>
</evidence>
<evidence type="ECO:0000256" key="6">
    <source>
        <dbReference type="ARBA" id="ARBA00022679"/>
    </source>
</evidence>
<dbReference type="GO" id="GO:0006506">
    <property type="term" value="P:GPI anchor biosynthetic process"/>
    <property type="evidence" value="ECO:0007669"/>
    <property type="project" value="UniProtKB-UniPathway"/>
</dbReference>
<feature type="transmembrane region" description="Helical" evidence="11">
    <location>
        <begin position="390"/>
        <end position="414"/>
    </location>
</feature>
<dbReference type="STRING" id="2015173.A0A026W3V8"/>
<dbReference type="Proteomes" id="UP000053097">
    <property type="component" value="Unassembled WGS sequence"/>
</dbReference>